<dbReference type="OrthoDB" id="1489065at2"/>
<evidence type="ECO:0000313" key="2">
    <source>
        <dbReference type="Proteomes" id="UP000226437"/>
    </source>
</evidence>
<proteinExistence type="predicted"/>
<name>A0A2G0CK75_9BACT</name>
<dbReference type="InterPro" id="IPR052894">
    <property type="entry name" value="AsmA-related"/>
</dbReference>
<accession>A0A2G0CK75</accession>
<dbReference type="GO" id="GO:0005886">
    <property type="term" value="C:plasma membrane"/>
    <property type="evidence" value="ECO:0007669"/>
    <property type="project" value="TreeGrafter"/>
</dbReference>
<protein>
    <recommendedName>
        <fullName evidence="3">AsmA-like C-terminal domain-containing protein</fullName>
    </recommendedName>
</protein>
<dbReference type="PANTHER" id="PTHR30441:SF8">
    <property type="entry name" value="DUF748 DOMAIN-CONTAINING PROTEIN"/>
    <property type="match status" value="1"/>
</dbReference>
<dbReference type="Proteomes" id="UP000226437">
    <property type="component" value="Unassembled WGS sequence"/>
</dbReference>
<reference evidence="1 2" key="1">
    <citation type="submission" date="2017-10" db="EMBL/GenBank/DDBJ databases">
        <title>The draft genome sequence of Lewinella marina KCTC 32374.</title>
        <authorList>
            <person name="Wang K."/>
        </authorList>
    </citation>
    <scope>NUCLEOTIDE SEQUENCE [LARGE SCALE GENOMIC DNA]</scope>
    <source>
        <strain evidence="1 2">MKG-38</strain>
    </source>
</reference>
<gene>
    <name evidence="1" type="ORF">CGL56_04920</name>
</gene>
<comment type="caution">
    <text evidence="1">The sequence shown here is derived from an EMBL/GenBank/DDBJ whole genome shotgun (WGS) entry which is preliminary data.</text>
</comment>
<dbReference type="AlphaFoldDB" id="A0A2G0CK75"/>
<dbReference type="GO" id="GO:0090313">
    <property type="term" value="P:regulation of protein targeting to membrane"/>
    <property type="evidence" value="ECO:0007669"/>
    <property type="project" value="TreeGrafter"/>
</dbReference>
<sequence length="1169" mass="129268">MLKILFRGLLVLLGLAILLPVGMLVLLDGYLRSNEEKLVREIAYPAGLDIVFREVDITAWSTFPRVTVSVDSLVVRDTVGTPDAPPLLRLDNLSTEFSLAALFDDTLSLRRLDLRGGALYLVSDSAGRFNAGTLLGEKDQPVPPDEDAAFEAPPQLAWDGVRIGLTDIDVTFRNPPRDKHIELYVDSLRTRAARSDSGTVEIETLLASRVRALAFNTTKGAYLTDAPLSGRITASLAPEAWTFPPTPLRIGDQEFTIGATIARAPGALSRITIANDNADYDRTHALLNDKLREKLAEYHVSGRFPVRASILTTLESGGDPEVTIDFTLKGQQVRVKQYDFADVFTRGTIVNRLDEALGGIPGSKKNMRVDLDSLFATYLGTRISSPQALVAVYGGDARLEAPLQITGPASAVSHWLENRDFFFDRGRFSLTTTVNASLLSFEDMAASSDGRLQFWNLDVVYRPAGVSLPFQAITVTKQEGDIGFRLASRPLPTGFSFRLLGNIDNLTPLLIDQPGARVSTDVTLLSRRIDWTDWLGFFGQGGYFNGEEATAAAEEDTTAEQVRAMKVALSGLQRSFHPRVEARFDTVAYYDVLALTDLATGLRFAGDTLVLERTTFDWAGSNLAFGARLDLSGQRQTPFQIAAQARHLDLNRMRPALTHFGVQVPGGLDSLPDDLSISFNHAGIIEDALGIRPGTNTGEFIFNDGRNDLFAGSLAYSPGPQGLSSHLRLGGDPQIVNVLFGSRDFFFGTGRFSIDLCIDGNPSDLRSILHDGELQLRIDSSRIAYRPAEVYVPVEHFSVDVEGGNASYRMDLLTDSTRRAVELRGELTNLPAFVLPTPGETFRVRADATAANLHWADLRNLVEYENPDTSDQAPFDPQSLLSTTSGIFRAFRPDLSLRIDTFWAGRSTPLLDLHSGLRLSDSTELRLERSGFTLEGGRFAFDATYQLDDRPVSPFSARWSTDTLALEALIQQLKLMEVPLPDDIGVLRGELTMDGSVSGLVDEVDGRILMDSTQGKLRYRLTDAELADWPMLNRIGRKAWMAHRFRHLHFAPLEGEVKVENGRLSLPRTEVQSTGFQVFLEGELHPTEGPDLLVSLPLRNIGRGLLPAPPDTTGYAFAGWKVFLVYTTGRDGEVKTKFRLGRRRYYKNRGRLDELRELRQRWRALRRAE</sequence>
<dbReference type="RefSeq" id="WP_099105359.1">
    <property type="nucleotide sequence ID" value="NZ_JAATJF010000001.1"/>
</dbReference>
<organism evidence="1 2">
    <name type="scientific">Neolewinella marina</name>
    <dbReference type="NCBI Taxonomy" id="438751"/>
    <lineage>
        <taxon>Bacteria</taxon>
        <taxon>Pseudomonadati</taxon>
        <taxon>Bacteroidota</taxon>
        <taxon>Saprospiria</taxon>
        <taxon>Saprospirales</taxon>
        <taxon>Lewinellaceae</taxon>
        <taxon>Neolewinella</taxon>
    </lineage>
</organism>
<keyword evidence="2" id="KW-1185">Reference proteome</keyword>
<evidence type="ECO:0000313" key="1">
    <source>
        <dbReference type="EMBL" id="PHL00380.1"/>
    </source>
</evidence>
<evidence type="ECO:0008006" key="3">
    <source>
        <dbReference type="Google" id="ProtNLM"/>
    </source>
</evidence>
<dbReference type="EMBL" id="PDLO01000001">
    <property type="protein sequence ID" value="PHL00380.1"/>
    <property type="molecule type" value="Genomic_DNA"/>
</dbReference>
<dbReference type="PANTHER" id="PTHR30441">
    <property type="entry name" value="DUF748 DOMAIN-CONTAINING PROTEIN"/>
    <property type="match status" value="1"/>
</dbReference>